<feature type="transmembrane region" description="Helical" evidence="1">
    <location>
        <begin position="465"/>
        <end position="488"/>
    </location>
</feature>
<dbReference type="Proteomes" id="UP000555564">
    <property type="component" value="Unassembled WGS sequence"/>
</dbReference>
<proteinExistence type="predicted"/>
<feature type="transmembrane region" description="Helical" evidence="1">
    <location>
        <begin position="123"/>
        <end position="146"/>
    </location>
</feature>
<feature type="transmembrane region" description="Helical" evidence="1">
    <location>
        <begin position="345"/>
        <end position="363"/>
    </location>
</feature>
<organism evidence="2 3">
    <name type="scientific">Sphaerisporangium rubeum</name>
    <dbReference type="NCBI Taxonomy" id="321317"/>
    <lineage>
        <taxon>Bacteria</taxon>
        <taxon>Bacillati</taxon>
        <taxon>Actinomycetota</taxon>
        <taxon>Actinomycetes</taxon>
        <taxon>Streptosporangiales</taxon>
        <taxon>Streptosporangiaceae</taxon>
        <taxon>Sphaerisporangium</taxon>
    </lineage>
</organism>
<feature type="transmembrane region" description="Helical" evidence="1">
    <location>
        <begin position="297"/>
        <end position="316"/>
    </location>
</feature>
<reference evidence="2 3" key="1">
    <citation type="submission" date="2020-08" db="EMBL/GenBank/DDBJ databases">
        <title>Sequencing the genomes of 1000 actinobacteria strains.</title>
        <authorList>
            <person name="Klenk H.-P."/>
        </authorList>
    </citation>
    <scope>NUCLEOTIDE SEQUENCE [LARGE SCALE GENOMIC DNA]</scope>
    <source>
        <strain evidence="2 3">DSM 44936</strain>
    </source>
</reference>
<dbReference type="EMBL" id="JACHIU010000001">
    <property type="protein sequence ID" value="MBB6470766.1"/>
    <property type="molecule type" value="Genomic_DNA"/>
</dbReference>
<dbReference type="AlphaFoldDB" id="A0A7X0M5F2"/>
<evidence type="ECO:0000313" key="3">
    <source>
        <dbReference type="Proteomes" id="UP000555564"/>
    </source>
</evidence>
<keyword evidence="1" id="KW-1133">Transmembrane helix</keyword>
<evidence type="ECO:0000256" key="1">
    <source>
        <dbReference type="SAM" id="Phobius"/>
    </source>
</evidence>
<sequence>MNALAGTGKLARLILRRDRVLMPLWVIVLGVVPVSYVVSINELFPTAEGRQGYADASTGNAGFIALYGPLTGSSVGELVAWRAGFIPVVIGLFSLLTVIRHTRTEEETGRRELLGATVTGRHAGLAAAVLTTGAAGAVLGVILALGMLGQGLPATGSWLFGLQFAVCGWVFTAVGAVAAQLTESAGGARTFAVVTLGVVYVLRLTGDVSALSGGPLSWLTWLSPIGWGQKIAPYSGDDPAPAVLAVAVAVALVVAAVVLAARRDVGAGLLPPRLGPAYAGPGLRSPLALAWRLHRGLLAGWLATFAVVGLLLGGVADSVGDLVAASREMSDIVARLGGVSGLVDGYISAMMNLFGLIAAAYGVQATLRLRTEESEGRAEPVLGTASGRLRWAGSHLVFAAVGPAAALVTSGLALGLGFGMSAGDVGGQVARVLPGALAQLPAVWVLTAVAVLLTGLLPRLATVSWAALALCLLISLVGGAIGVDRWVLDISPFTHVPHLPGGEVTATPLVTLTAVAALLAVAGLAALRRRDMPVL</sequence>
<feature type="transmembrane region" description="Helical" evidence="1">
    <location>
        <begin position="79"/>
        <end position="102"/>
    </location>
</feature>
<feature type="transmembrane region" description="Helical" evidence="1">
    <location>
        <begin position="242"/>
        <end position="261"/>
    </location>
</feature>
<accession>A0A7X0M5F2</accession>
<keyword evidence="1" id="KW-0812">Transmembrane</keyword>
<feature type="transmembrane region" description="Helical" evidence="1">
    <location>
        <begin position="158"/>
        <end position="179"/>
    </location>
</feature>
<feature type="transmembrane region" description="Helical" evidence="1">
    <location>
        <begin position="438"/>
        <end position="458"/>
    </location>
</feature>
<feature type="transmembrane region" description="Helical" evidence="1">
    <location>
        <begin position="20"/>
        <end position="38"/>
    </location>
</feature>
<keyword evidence="3" id="KW-1185">Reference proteome</keyword>
<name>A0A7X0M5F2_9ACTN</name>
<gene>
    <name evidence="2" type="ORF">BJ992_000197</name>
</gene>
<feature type="transmembrane region" description="Helical" evidence="1">
    <location>
        <begin position="396"/>
        <end position="418"/>
    </location>
</feature>
<dbReference type="RefSeq" id="WP_184978082.1">
    <property type="nucleotide sequence ID" value="NZ_JACHIU010000001.1"/>
</dbReference>
<comment type="caution">
    <text evidence="2">The sequence shown here is derived from an EMBL/GenBank/DDBJ whole genome shotgun (WGS) entry which is preliminary data.</text>
</comment>
<feature type="transmembrane region" description="Helical" evidence="1">
    <location>
        <begin position="191"/>
        <end position="212"/>
    </location>
</feature>
<feature type="transmembrane region" description="Helical" evidence="1">
    <location>
        <begin position="508"/>
        <end position="527"/>
    </location>
</feature>
<keyword evidence="1" id="KW-0472">Membrane</keyword>
<protein>
    <submittedName>
        <fullName evidence="2">ABC-2 type transport system permease protein</fullName>
    </submittedName>
</protein>
<evidence type="ECO:0000313" key="2">
    <source>
        <dbReference type="EMBL" id="MBB6470766.1"/>
    </source>
</evidence>